<protein>
    <submittedName>
        <fullName evidence="2">Uncharacterized protein</fullName>
    </submittedName>
</protein>
<dbReference type="HOGENOM" id="CLU_195540_0_0_1"/>
<keyword evidence="3" id="KW-1185">Reference proteome</keyword>
<evidence type="ECO:0000256" key="1">
    <source>
        <dbReference type="SAM" id="MobiDB-lite"/>
    </source>
</evidence>
<accession>A0A0E0AIJ7</accession>
<dbReference type="AlphaFoldDB" id="A0A0E0AIJ7"/>
<proteinExistence type="predicted"/>
<feature type="compositionally biased region" description="Basic and acidic residues" evidence="1">
    <location>
        <begin position="66"/>
        <end position="81"/>
    </location>
</feature>
<reference evidence="2" key="2">
    <citation type="submission" date="2018-05" db="EMBL/GenBank/DDBJ databases">
        <title>OgluRS3 (Oryza glumaepatula Reference Sequence Version 3).</title>
        <authorList>
            <person name="Zhang J."/>
            <person name="Kudrna D."/>
            <person name="Lee S."/>
            <person name="Talag J."/>
            <person name="Welchert J."/>
            <person name="Wing R.A."/>
        </authorList>
    </citation>
    <scope>NUCLEOTIDE SEQUENCE [LARGE SCALE GENOMIC DNA]</scope>
</reference>
<evidence type="ECO:0000313" key="3">
    <source>
        <dbReference type="Proteomes" id="UP000026961"/>
    </source>
</evidence>
<dbReference type="Proteomes" id="UP000026961">
    <property type="component" value="Chromosome 7"/>
</dbReference>
<feature type="region of interest" description="Disordered" evidence="1">
    <location>
        <begin position="49"/>
        <end position="81"/>
    </location>
</feature>
<organism evidence="2">
    <name type="scientific">Oryza glumipatula</name>
    <dbReference type="NCBI Taxonomy" id="40148"/>
    <lineage>
        <taxon>Eukaryota</taxon>
        <taxon>Viridiplantae</taxon>
        <taxon>Streptophyta</taxon>
        <taxon>Embryophyta</taxon>
        <taxon>Tracheophyta</taxon>
        <taxon>Spermatophyta</taxon>
        <taxon>Magnoliopsida</taxon>
        <taxon>Liliopsida</taxon>
        <taxon>Poales</taxon>
        <taxon>Poaceae</taxon>
        <taxon>BOP clade</taxon>
        <taxon>Oryzoideae</taxon>
        <taxon>Oryzeae</taxon>
        <taxon>Oryzinae</taxon>
        <taxon>Oryza</taxon>
    </lineage>
</organism>
<reference evidence="2" key="1">
    <citation type="submission" date="2015-04" db="UniProtKB">
        <authorList>
            <consortium name="EnsemblPlants"/>
        </authorList>
    </citation>
    <scope>IDENTIFICATION</scope>
</reference>
<dbReference type="EnsemblPlants" id="OGLUM07G10550.1">
    <property type="protein sequence ID" value="OGLUM07G10550.1"/>
    <property type="gene ID" value="OGLUM07G10550"/>
</dbReference>
<evidence type="ECO:0000313" key="2">
    <source>
        <dbReference type="EnsemblPlants" id="OGLUM07G10550.1"/>
    </source>
</evidence>
<sequence length="81" mass="9121">MATATGGKEDGGRSPHLLRHFLGFLKVFEEDFKEKMLARRLGLACLQRSERRREPDGGTRCALRSNDGEVRVPDDPLHQMG</sequence>
<name>A0A0E0AIJ7_9ORYZ</name>
<dbReference type="Gramene" id="OGLUM07G10550.1">
    <property type="protein sequence ID" value="OGLUM07G10550.1"/>
    <property type="gene ID" value="OGLUM07G10550"/>
</dbReference>